<dbReference type="EMBL" id="KM101118">
    <property type="protein sequence ID" value="AIK68882.1"/>
    <property type="molecule type" value="Genomic_DNA"/>
</dbReference>
<evidence type="ECO:0008006" key="3">
    <source>
        <dbReference type="Google" id="ProtNLM"/>
    </source>
</evidence>
<dbReference type="GeneID" id="26635307"/>
<evidence type="ECO:0000313" key="1">
    <source>
        <dbReference type="EMBL" id="AIK68882.1"/>
    </source>
</evidence>
<gene>
    <name evidence="1" type="ORF">PBI_SWIRLEY_17</name>
</gene>
<reference evidence="1 2" key="1">
    <citation type="submission" date="2014-06" db="EMBL/GenBank/DDBJ databases">
        <authorList>
            <person name="Delgado B.M."/>
            <person name="Feathers C.T."/>
            <person name="Feeney M.S."/>
            <person name="Feuer K.L."/>
            <person name="Florin D.T."/>
            <person name="Gordon M.B."/>
            <person name="Gorman S.E."/>
            <person name="Grajales M."/>
            <person name="Heckman E.L."/>
            <person name="Juarez M.C."/>
            <person name="Kenna M.A."/>
            <person name="Mageeney C.M."/>
            <person name="Marzillier J.Y."/>
            <person name="Miller B.D."/>
            <person name="Schlegel J.L."/>
            <person name="So C.Y."/>
            <person name="Sternberg R.A."/>
            <person name="Ware V.C."/>
            <person name="Anders K.R."/>
            <person name="Braun M.A."/>
            <person name="Delesalle V.A."/>
            <person name="Hughes L.E."/>
            <person name="Bradley K.W."/>
            <person name="Barker L.P."/>
            <person name="Asai D.J."/>
            <person name="Bowman C.A."/>
            <person name="Russell D.A."/>
            <person name="Pope W.H."/>
            <person name="Jacobs-Sera D."/>
            <person name="Hendrix R.W."/>
            <person name="Hatfull G.F."/>
        </authorList>
    </citation>
    <scope>NUCLEOTIDE SEQUENCE [LARGE SCALE GENOMIC DNA]</scope>
</reference>
<name>A0A076YPC5_9CAUD</name>
<accession>A0A076YPC5</accession>
<dbReference type="OrthoDB" id="14428at10239"/>
<sequence>MTIRLRRPAYVNGAAVRHVKTQRGLDAKMNEIFVRAEANLERARASTPHEKISGPEHVTKIYKGKAPGKYGQHDRIVGMSGTNPWAIEFGHGPSGFFSPGRYGKVTKAPHGLYILTRASFRPSTNVTPASGRRVGKR</sequence>
<dbReference type="Proteomes" id="UP000204370">
    <property type="component" value="Segment"/>
</dbReference>
<protein>
    <recommendedName>
        <fullName evidence="3">Head-to-tail connector protein</fullName>
    </recommendedName>
</protein>
<organism evidence="1 2">
    <name type="scientific">Mycobacterium phage Swirley</name>
    <dbReference type="NCBI Taxonomy" id="1527534"/>
    <lineage>
        <taxon>Viruses</taxon>
        <taxon>Duplodnaviria</taxon>
        <taxon>Heunggongvirae</taxon>
        <taxon>Uroviricota</taxon>
        <taxon>Caudoviricetes</taxon>
        <taxon>Benedictvirus</taxon>
        <taxon>Benedictvirus swirley</taxon>
    </lineage>
</organism>
<dbReference type="RefSeq" id="YP_009208902.1">
    <property type="nucleotide sequence ID" value="NC_028912.1"/>
</dbReference>
<dbReference type="KEGG" id="vg:26635307"/>
<keyword evidence="2" id="KW-1185">Reference proteome</keyword>
<evidence type="ECO:0000313" key="2">
    <source>
        <dbReference type="Proteomes" id="UP000204370"/>
    </source>
</evidence>
<proteinExistence type="predicted"/>